<dbReference type="Gene3D" id="1.10.150.240">
    <property type="entry name" value="Putative phosphatase, domain 2"/>
    <property type="match status" value="1"/>
</dbReference>
<dbReference type="Pfam" id="PF13419">
    <property type="entry name" value="HAD_2"/>
    <property type="match status" value="1"/>
</dbReference>
<dbReference type="Proteomes" id="UP000246352">
    <property type="component" value="Unassembled WGS sequence"/>
</dbReference>
<dbReference type="SFLD" id="SFLDG01135">
    <property type="entry name" value="C1.5.6:_HAD__Beta-PGM__Phospha"/>
    <property type="match status" value="1"/>
</dbReference>
<dbReference type="InterPro" id="IPR036412">
    <property type="entry name" value="HAD-like_sf"/>
</dbReference>
<dbReference type="RefSeq" id="WP_110030169.1">
    <property type="nucleotide sequence ID" value="NZ_QGTR01000001.1"/>
</dbReference>
<reference evidence="1 2" key="1">
    <citation type="submission" date="2018-05" db="EMBL/GenBank/DDBJ databases">
        <title>Genomic Encyclopedia of Type Strains, Phase IV (KMG-IV): sequencing the most valuable type-strain genomes for metagenomic binning, comparative biology and taxonomic classification.</title>
        <authorList>
            <person name="Goeker M."/>
        </authorList>
    </citation>
    <scope>NUCLEOTIDE SEQUENCE [LARGE SCALE GENOMIC DNA]</scope>
    <source>
        <strain evidence="1 2">DSM 16791</strain>
    </source>
</reference>
<name>A0A317PSD4_9HYPH</name>
<comment type="caution">
    <text evidence="1">The sequence shown here is derived from an EMBL/GenBank/DDBJ whole genome shotgun (WGS) entry which is preliminary data.</text>
</comment>
<dbReference type="NCBIfam" id="TIGR01549">
    <property type="entry name" value="HAD-SF-IA-v1"/>
    <property type="match status" value="1"/>
</dbReference>
<evidence type="ECO:0000313" key="2">
    <source>
        <dbReference type="Proteomes" id="UP000246352"/>
    </source>
</evidence>
<dbReference type="InterPro" id="IPR006439">
    <property type="entry name" value="HAD-SF_hydro_IA"/>
</dbReference>
<dbReference type="InterPro" id="IPR050155">
    <property type="entry name" value="HAD-like_hydrolase_sf"/>
</dbReference>
<dbReference type="Gene3D" id="3.40.50.1000">
    <property type="entry name" value="HAD superfamily/HAD-like"/>
    <property type="match status" value="1"/>
</dbReference>
<dbReference type="PANTHER" id="PTHR43434">
    <property type="entry name" value="PHOSPHOGLYCOLATE PHOSPHATASE"/>
    <property type="match status" value="1"/>
</dbReference>
<dbReference type="InterPro" id="IPR023214">
    <property type="entry name" value="HAD_sf"/>
</dbReference>
<dbReference type="InterPro" id="IPR041492">
    <property type="entry name" value="HAD_2"/>
</dbReference>
<dbReference type="OrthoDB" id="9782449at2"/>
<dbReference type="AlphaFoldDB" id="A0A317PSD4"/>
<accession>A0A317PSD4</accession>
<organism evidence="1 2">
    <name type="scientific">Hoeflea marina</name>
    <dbReference type="NCBI Taxonomy" id="274592"/>
    <lineage>
        <taxon>Bacteria</taxon>
        <taxon>Pseudomonadati</taxon>
        <taxon>Pseudomonadota</taxon>
        <taxon>Alphaproteobacteria</taxon>
        <taxon>Hyphomicrobiales</taxon>
        <taxon>Rhizobiaceae</taxon>
        <taxon>Hoeflea</taxon>
    </lineage>
</organism>
<dbReference type="SFLD" id="SFLDS00003">
    <property type="entry name" value="Haloacid_Dehalogenase"/>
    <property type="match status" value="1"/>
</dbReference>
<dbReference type="GO" id="GO:0006281">
    <property type="term" value="P:DNA repair"/>
    <property type="evidence" value="ECO:0007669"/>
    <property type="project" value="TreeGrafter"/>
</dbReference>
<protein>
    <submittedName>
        <fullName evidence="1">Phosphoglycolate phosphatase</fullName>
    </submittedName>
</protein>
<dbReference type="GO" id="GO:0005829">
    <property type="term" value="C:cytosol"/>
    <property type="evidence" value="ECO:0007669"/>
    <property type="project" value="TreeGrafter"/>
</dbReference>
<evidence type="ECO:0000313" key="1">
    <source>
        <dbReference type="EMBL" id="PWW03635.1"/>
    </source>
</evidence>
<dbReference type="GO" id="GO:0008967">
    <property type="term" value="F:phosphoglycolate phosphatase activity"/>
    <property type="evidence" value="ECO:0007669"/>
    <property type="project" value="TreeGrafter"/>
</dbReference>
<sequence>MQLVLFDCDGTLVDSADVIHLCMSRTFADFDHPLPDLAATKSIIGLTLDLAIARMLLREVDPEVTAMTARYKDHFFAHRQAGGAPEPVFEGILPLLAELKARDDLVLGVVTGKSQRGLKAILAHHGLDTTFFTTRTADDCPSKPHPAMVLECCAEAGIDPAQTLVIGDAIYDMQMARAAGARAIGVSWGYGSVEALHAAGAHQVVTDVVSIAGLV</sequence>
<dbReference type="InterPro" id="IPR023198">
    <property type="entry name" value="PGP-like_dom2"/>
</dbReference>
<dbReference type="SUPFAM" id="SSF56784">
    <property type="entry name" value="HAD-like"/>
    <property type="match status" value="1"/>
</dbReference>
<gene>
    <name evidence="1" type="ORF">DFR52_101320</name>
</gene>
<proteinExistence type="predicted"/>
<dbReference type="EMBL" id="QGTR01000001">
    <property type="protein sequence ID" value="PWW03635.1"/>
    <property type="molecule type" value="Genomic_DNA"/>
</dbReference>
<dbReference type="SFLD" id="SFLDG01129">
    <property type="entry name" value="C1.5:_HAD__Beta-PGM__Phosphata"/>
    <property type="match status" value="1"/>
</dbReference>
<dbReference type="NCBIfam" id="TIGR01509">
    <property type="entry name" value="HAD-SF-IA-v3"/>
    <property type="match status" value="1"/>
</dbReference>
<dbReference type="PANTHER" id="PTHR43434:SF24">
    <property type="entry name" value="HYDROLASE-RELATED"/>
    <property type="match status" value="1"/>
</dbReference>
<keyword evidence="2" id="KW-1185">Reference proteome</keyword>